<dbReference type="GO" id="GO:0050660">
    <property type="term" value="F:flavin adenine dinucleotide binding"/>
    <property type="evidence" value="ECO:0007669"/>
    <property type="project" value="InterPro"/>
</dbReference>
<reference evidence="4 5" key="1">
    <citation type="submission" date="2021-06" db="EMBL/GenBank/DDBJ databases">
        <title>Ulceroglandular infection and bacteremia caused by Francisella salimarina in an immunocompromised patient, France.</title>
        <authorList>
            <person name="Hennebique A."/>
            <person name="Caspar Y."/>
            <person name="Maurin M."/>
            <person name="Boisset S."/>
            <person name="Pelloux I."/>
            <person name="Gallego-Hernanz M.P."/>
            <person name="Burucoa C."/>
            <person name="Cazenave-Roblot F."/>
            <person name="Plouzeau C."/>
            <person name="Rammaert B."/>
        </authorList>
    </citation>
    <scope>NUCLEOTIDE SEQUENCE [LARGE SCALE GENOMIC DNA]</scope>
    <source>
        <strain evidence="4 5">CHUGA-F75</strain>
    </source>
</reference>
<accession>A0AAJ4TLM9</accession>
<keyword evidence="1" id="KW-0285">Flavoprotein</keyword>
<dbReference type="KEGG" id="fsr:KQR59_03985"/>
<keyword evidence="2" id="KW-0274">FAD</keyword>
<dbReference type="InterPro" id="IPR050346">
    <property type="entry name" value="FMO-like"/>
</dbReference>
<keyword evidence="3" id="KW-0560">Oxidoreductase</keyword>
<evidence type="ECO:0000256" key="2">
    <source>
        <dbReference type="ARBA" id="ARBA00022827"/>
    </source>
</evidence>
<protein>
    <submittedName>
        <fullName evidence="4">NAD(P)-binding domain-containing protein</fullName>
    </submittedName>
</protein>
<dbReference type="RefSeq" id="WP_216692687.1">
    <property type="nucleotide sequence ID" value="NZ_CP076680.1"/>
</dbReference>
<dbReference type="AlphaFoldDB" id="A0AAJ4TLM9"/>
<proteinExistence type="predicted"/>
<organism evidence="4 5">
    <name type="scientific">Francisella salimarina</name>
    <dbReference type="NCBI Taxonomy" id="2599927"/>
    <lineage>
        <taxon>Bacteria</taxon>
        <taxon>Pseudomonadati</taxon>
        <taxon>Pseudomonadota</taxon>
        <taxon>Gammaproteobacteria</taxon>
        <taxon>Thiotrichales</taxon>
        <taxon>Francisellaceae</taxon>
        <taxon>Francisella</taxon>
    </lineage>
</organism>
<dbReference type="GO" id="GO:0004499">
    <property type="term" value="F:N,N-dimethylaniline monooxygenase activity"/>
    <property type="evidence" value="ECO:0007669"/>
    <property type="project" value="InterPro"/>
</dbReference>
<evidence type="ECO:0000256" key="1">
    <source>
        <dbReference type="ARBA" id="ARBA00022630"/>
    </source>
</evidence>
<name>A0AAJ4TLM9_9GAMM</name>
<evidence type="ECO:0000313" key="4">
    <source>
        <dbReference type="EMBL" id="QWV00051.1"/>
    </source>
</evidence>
<evidence type="ECO:0000313" key="5">
    <source>
        <dbReference type="Proteomes" id="UP000683421"/>
    </source>
</evidence>
<dbReference type="Pfam" id="PF00743">
    <property type="entry name" value="FMO-like"/>
    <property type="match status" value="2"/>
</dbReference>
<dbReference type="Proteomes" id="UP000683421">
    <property type="component" value="Chromosome"/>
</dbReference>
<keyword evidence="5" id="KW-1185">Reference proteome</keyword>
<dbReference type="GO" id="GO:0050661">
    <property type="term" value="F:NADP binding"/>
    <property type="evidence" value="ECO:0007669"/>
    <property type="project" value="InterPro"/>
</dbReference>
<gene>
    <name evidence="4" type="ORF">KQR59_03985</name>
</gene>
<sequence>MNRVAIIGAGASGLINAKVLKDGGFQVKVFEKTNNICGVWNYDESEGALYETLKTNLPKEIMVFENEKIPYNSNKSFIEHKEVLYYLEANAKAWQIDDSLCLNAEVINLKPIQKLSKRPLWKLSYISNSTVFNEKFDFVIIANGHYDEPKIPNDTNGFDYIVGSASHSKYYRSVDNYAKKVLCVGYSSSGVDISHELCNSGRDVYVSVRELENNQELYNLQNNLNIKFISSIYKYYKCNDKCIATTINGNTIEIDEIIFCTGYKYSFPFLSQDIISTKDNVVSPLCNQILHKDYLNLAFVGIPWKTVPFVLSECQAIFLAKLWQSNQDILSSIVEKMINTHKHSFKFDSRLLKNYHMLGDEQWEYNLSILDVVGEKTHNREERIRLIEQVYNDVHKLKIENPHGYRDIVYNVDFEKGHYNKQIN</sequence>
<dbReference type="EMBL" id="CP076680">
    <property type="protein sequence ID" value="QWV00051.1"/>
    <property type="molecule type" value="Genomic_DNA"/>
</dbReference>
<dbReference type="InterPro" id="IPR020946">
    <property type="entry name" value="Flavin_mOase-like"/>
</dbReference>
<dbReference type="PANTHER" id="PTHR23023">
    <property type="entry name" value="DIMETHYLANILINE MONOOXYGENASE"/>
    <property type="match status" value="1"/>
</dbReference>
<evidence type="ECO:0000256" key="3">
    <source>
        <dbReference type="ARBA" id="ARBA00023002"/>
    </source>
</evidence>